<evidence type="ECO:0000256" key="1">
    <source>
        <dbReference type="ARBA" id="ARBA00023002"/>
    </source>
</evidence>
<proteinExistence type="predicted"/>
<dbReference type="SUPFAM" id="SSF53323">
    <property type="entry name" value="Pyruvate-ferredoxin oxidoreductase, PFOR, domain III"/>
    <property type="match status" value="1"/>
</dbReference>
<protein>
    <submittedName>
        <fullName evidence="3">2-oxoacid:ferredoxin oxidoreductase subunit gamma</fullName>
    </submittedName>
</protein>
<dbReference type="Gene3D" id="3.40.920.10">
    <property type="entry name" value="Pyruvate-ferredoxin oxidoreductase, PFOR, domain III"/>
    <property type="match status" value="1"/>
</dbReference>
<evidence type="ECO:0000313" key="4">
    <source>
        <dbReference type="Proteomes" id="UP000263486"/>
    </source>
</evidence>
<dbReference type="InterPro" id="IPR002869">
    <property type="entry name" value="Pyrv_flavodox_OxRed_cen"/>
</dbReference>
<dbReference type="InterPro" id="IPR019752">
    <property type="entry name" value="Pyrv/ketoisovalerate_OxRed_cat"/>
</dbReference>
<accession>A0ABX9KH60</accession>
<name>A0ABX9KH60_9FUSO</name>
<dbReference type="PANTHER" id="PTHR42730">
    <property type="entry name" value="2-OXOGLUTARATE SYNTHASE SUBUNIT KORC"/>
    <property type="match status" value="1"/>
</dbReference>
<feature type="domain" description="Pyruvate/ketoisovalerate oxidoreductase catalytic" evidence="2">
    <location>
        <begin position="12"/>
        <end position="177"/>
    </location>
</feature>
<dbReference type="Pfam" id="PF01558">
    <property type="entry name" value="POR"/>
    <property type="match status" value="1"/>
</dbReference>
<dbReference type="InterPro" id="IPR052554">
    <property type="entry name" value="2-oxoglutarate_synth_KorC"/>
</dbReference>
<comment type="caution">
    <text evidence="3">The sequence shown here is derived from an EMBL/GenBank/DDBJ whole genome shotgun (WGS) entry which is preliminary data.</text>
</comment>
<dbReference type="Proteomes" id="UP000263486">
    <property type="component" value="Unassembled WGS sequence"/>
</dbReference>
<dbReference type="EMBL" id="QUAJ01000011">
    <property type="protein sequence ID" value="REI41305.1"/>
    <property type="molecule type" value="Genomic_DNA"/>
</dbReference>
<evidence type="ECO:0000259" key="2">
    <source>
        <dbReference type="Pfam" id="PF01558"/>
    </source>
</evidence>
<keyword evidence="4" id="KW-1185">Reference proteome</keyword>
<organism evidence="3 4">
    <name type="scientific">Psychrilyobacter piezotolerans</name>
    <dbReference type="NCBI Taxonomy" id="2293438"/>
    <lineage>
        <taxon>Bacteria</taxon>
        <taxon>Fusobacteriati</taxon>
        <taxon>Fusobacteriota</taxon>
        <taxon>Fusobacteriia</taxon>
        <taxon>Fusobacteriales</taxon>
        <taxon>Fusobacteriaceae</taxon>
        <taxon>Psychrilyobacter</taxon>
    </lineage>
</organism>
<reference evidence="3 4" key="1">
    <citation type="submission" date="2018-08" db="EMBL/GenBank/DDBJ databases">
        <title>Draft genome sequence of Psychrilyobacter sp. strain SD5 isolated from Black Sea water.</title>
        <authorList>
            <person name="Yadav S."/>
            <person name="Villanueva L."/>
            <person name="Damste J.S.S."/>
        </authorList>
    </citation>
    <scope>NUCLEOTIDE SEQUENCE [LARGE SCALE GENOMIC DNA]</scope>
    <source>
        <strain evidence="3 4">SD5</strain>
    </source>
</reference>
<dbReference type="PANTHER" id="PTHR42730:SF1">
    <property type="entry name" value="2-OXOGLUTARATE SYNTHASE SUBUNIT KORC"/>
    <property type="match status" value="1"/>
</dbReference>
<gene>
    <name evidence="3" type="ORF">DYH56_07695</name>
</gene>
<evidence type="ECO:0000313" key="3">
    <source>
        <dbReference type="EMBL" id="REI41305.1"/>
    </source>
</evidence>
<keyword evidence="1" id="KW-0560">Oxidoreductase</keyword>
<sequence length="180" mass="19025">MMNEKVIAAGFGGQGVMSLGQLLAYAGMIEEKQVSWLPSYGPEMRGGTANCGVIVSDGLIGSPVVVGDATCLIAMNKPSLDKFEVDVISGGKILINSSLIKEKTTRTDVDAYYIDANAIAESCGTVKAANMVMLGAFLELTKTVDHDSVLQAFVKVFGENKAKFVPMNREALNKGAEAVK</sequence>